<dbReference type="RefSeq" id="WP_377392647.1">
    <property type="nucleotide sequence ID" value="NZ_JBHSAN010000031.1"/>
</dbReference>
<reference evidence="4" key="1">
    <citation type="journal article" date="2019" name="Int. J. Syst. Evol. Microbiol.">
        <title>The Global Catalogue of Microorganisms (GCM) 10K type strain sequencing project: providing services to taxonomists for standard genome sequencing and annotation.</title>
        <authorList>
            <consortium name="The Broad Institute Genomics Platform"/>
            <consortium name="The Broad Institute Genome Sequencing Center for Infectious Disease"/>
            <person name="Wu L."/>
            <person name="Ma J."/>
        </authorList>
    </citation>
    <scope>NUCLEOTIDE SEQUENCE [LARGE SCALE GENOMIC DNA]</scope>
    <source>
        <strain evidence="4">IBRC-M 10906</strain>
    </source>
</reference>
<keyword evidence="2" id="KW-0472">Membrane</keyword>
<dbReference type="Pfam" id="PF02667">
    <property type="entry name" value="SCFA_trans"/>
    <property type="match status" value="1"/>
</dbReference>
<keyword evidence="2" id="KW-1133">Transmembrane helix</keyword>
<dbReference type="PANTHER" id="PTHR41983:SF2">
    <property type="entry name" value="SHORT-CHAIN FATTY ACID TRANSPORTER-RELATED"/>
    <property type="match status" value="1"/>
</dbReference>
<comment type="caution">
    <text evidence="3">The sequence shown here is derived from an EMBL/GenBank/DDBJ whole genome shotgun (WGS) entry which is preliminary data.</text>
</comment>
<dbReference type="PANTHER" id="PTHR41983">
    <property type="entry name" value="SHORT-CHAIN FATTY ACID TRANSPORTER-RELATED"/>
    <property type="match status" value="1"/>
</dbReference>
<feature type="transmembrane region" description="Helical" evidence="2">
    <location>
        <begin position="145"/>
        <end position="166"/>
    </location>
</feature>
<protein>
    <submittedName>
        <fullName evidence="3">TIGR00366 family protein</fullName>
    </submittedName>
</protein>
<dbReference type="EMBL" id="JBHUOF010000032">
    <property type="protein sequence ID" value="MFD2801558.1"/>
    <property type="molecule type" value="Genomic_DNA"/>
</dbReference>
<keyword evidence="2" id="KW-0812">Transmembrane</keyword>
<evidence type="ECO:0000256" key="2">
    <source>
        <dbReference type="SAM" id="Phobius"/>
    </source>
</evidence>
<keyword evidence="4" id="KW-1185">Reference proteome</keyword>
<name>A0ABW5WC87_9PSEU</name>
<evidence type="ECO:0000256" key="1">
    <source>
        <dbReference type="SAM" id="MobiDB-lite"/>
    </source>
</evidence>
<dbReference type="InterPro" id="IPR006160">
    <property type="entry name" value="SCFA_transpt_AtoE"/>
</dbReference>
<evidence type="ECO:0000313" key="4">
    <source>
        <dbReference type="Proteomes" id="UP001597478"/>
    </source>
</evidence>
<gene>
    <name evidence="3" type="ORF">ACFS2C_19390</name>
</gene>
<proteinExistence type="predicted"/>
<feature type="region of interest" description="Disordered" evidence="1">
    <location>
        <begin position="34"/>
        <end position="55"/>
    </location>
</feature>
<accession>A0ABW5WC87</accession>
<evidence type="ECO:0000313" key="3">
    <source>
        <dbReference type="EMBL" id="MFD2801558.1"/>
    </source>
</evidence>
<dbReference type="Proteomes" id="UP001597478">
    <property type="component" value="Unassembled WGS sequence"/>
</dbReference>
<organism evidence="3 4">
    <name type="scientific">Prauserella oleivorans</name>
    <dbReference type="NCBI Taxonomy" id="1478153"/>
    <lineage>
        <taxon>Bacteria</taxon>
        <taxon>Bacillati</taxon>
        <taxon>Actinomycetota</taxon>
        <taxon>Actinomycetes</taxon>
        <taxon>Pseudonocardiales</taxon>
        <taxon>Pseudonocardiaceae</taxon>
        <taxon>Prauserella</taxon>
    </lineage>
</organism>
<sequence length="167" mass="17668">MAELAFAEVGEILQPAHRIESCEVTVEWNGPRINLRRGTPPDAPPEAPAGRGLPLGLRAGADGRHVLRLGGKPGEPPSRRSSRWRHREHVRPLRGPIVTEAAERIGADPAATAMGVAWGDAWTHMVQPLQAIPMLAIAGLGVRQIMGYTAVALVVSGVVIGAGLLVL</sequence>